<dbReference type="HOGENOM" id="CLU_975214_0_0_2"/>
<accession>S0ALP4</accession>
<organism evidence="1 2">
    <name type="scientific">Ferroplasma acidarmanus Fer1</name>
    <dbReference type="NCBI Taxonomy" id="333146"/>
    <lineage>
        <taxon>Archaea</taxon>
        <taxon>Methanobacteriati</taxon>
        <taxon>Thermoplasmatota</taxon>
        <taxon>Thermoplasmata</taxon>
        <taxon>Thermoplasmatales</taxon>
        <taxon>Ferroplasmaceae</taxon>
        <taxon>Ferroplasma</taxon>
    </lineage>
</organism>
<dbReference type="KEGG" id="fac:FACI_IFERC01G0258"/>
<sequence length="285" mass="30685">MKPMATKIVVIIIAAAIVAPAAYFAYEYYSKSNVPSSIQPFQYIPGNSTVISTVHTNGTEYYLYMDGGSIGIVANISAISQVDPNLTASNSPAAVSGSGTAGLFSGSNVKTITYDHVTVYEIQNINVSGILQNMLNVSLKNTNTTANIFAYDTSGNFIVIGEQKAINESISAHLSSRDAVSFKGYMNDSSNISLYYRANNTIPTISYITMNSTSNKTYFNISPVNSNDLQVDKFLIQTAISNSNVSREIGNNYTITISNSQIHLNIDKGYTSLPAVLKTLNIGVI</sequence>
<proteinExistence type="predicted"/>
<evidence type="ECO:0000313" key="2">
    <source>
        <dbReference type="Proteomes" id="UP000014660"/>
    </source>
</evidence>
<protein>
    <submittedName>
        <fullName evidence="1">Uncharacterized protein</fullName>
    </submittedName>
</protein>
<dbReference type="EMBL" id="CP004145">
    <property type="protein sequence ID" value="AGO60238.1"/>
    <property type="molecule type" value="Genomic_DNA"/>
</dbReference>
<evidence type="ECO:0000313" key="1">
    <source>
        <dbReference type="EMBL" id="AGO60238.1"/>
    </source>
</evidence>
<dbReference type="Proteomes" id="UP000014660">
    <property type="component" value="Chromosome"/>
</dbReference>
<gene>
    <name evidence="1" type="ORF">FACI_IFERC00001G0258</name>
</gene>
<keyword evidence="2" id="KW-1185">Reference proteome</keyword>
<name>S0ALP4_FERAC</name>
<dbReference type="AlphaFoldDB" id="S0ALP4"/>
<reference evidence="1 2" key="1">
    <citation type="journal article" date="2007" name="Proc. Natl. Acad. Sci. U.S.A.">
        <title>Genome dynamics in a natural archaeal population.</title>
        <authorList>
            <person name="Allen E.E."/>
            <person name="Tyson G.W."/>
            <person name="Whitaker R.J."/>
            <person name="Detter J.C."/>
            <person name="Richardson P.M."/>
            <person name="Banfield J.F."/>
        </authorList>
    </citation>
    <scope>NUCLEOTIDE SEQUENCE [LARGE SCALE GENOMIC DNA]</scope>
    <source>
        <strain evidence="2">fer1</strain>
    </source>
</reference>